<reference evidence="2" key="1">
    <citation type="submission" date="2013-07" db="EMBL/GenBank/DDBJ databases">
        <title>The genome of an arbuscular mycorrhizal fungus provides insights into the evolution of the oldest plant symbiosis.</title>
        <authorList>
            <consortium name="DOE Joint Genome Institute"/>
            <person name="Tisserant E."/>
            <person name="Malbreil M."/>
            <person name="Kuo A."/>
            <person name="Kohler A."/>
            <person name="Symeonidi A."/>
            <person name="Balestrini R."/>
            <person name="Charron P."/>
            <person name="Duensing N."/>
            <person name="Frei-dit-Frey N."/>
            <person name="Gianinazzi-Pearson V."/>
            <person name="Gilbert B."/>
            <person name="Handa Y."/>
            <person name="Hijri M."/>
            <person name="Kaul R."/>
            <person name="Kawaguchi M."/>
            <person name="Krajinski F."/>
            <person name="Lammers P."/>
            <person name="Lapierre D."/>
            <person name="Masclaux F.G."/>
            <person name="Murat C."/>
            <person name="Morin E."/>
            <person name="Ndikumana S."/>
            <person name="Pagni M."/>
            <person name="Petitpierre D."/>
            <person name="Requena N."/>
            <person name="Rosikiewicz P."/>
            <person name="Riley R."/>
            <person name="Saito K."/>
            <person name="San Clemente H."/>
            <person name="Shapiro H."/>
            <person name="van Tuinen D."/>
            <person name="Becard G."/>
            <person name="Bonfante P."/>
            <person name="Paszkowski U."/>
            <person name="Shachar-Hill Y."/>
            <person name="Young J.P."/>
            <person name="Sanders I.R."/>
            <person name="Henrissat B."/>
            <person name="Rensing S.A."/>
            <person name="Grigoriev I.V."/>
            <person name="Corradi N."/>
            <person name="Roux C."/>
            <person name="Martin F."/>
        </authorList>
    </citation>
    <scope>NUCLEOTIDE SEQUENCE</scope>
    <source>
        <strain evidence="2">DAOM 197198</strain>
    </source>
</reference>
<organism evidence="2">
    <name type="scientific">Rhizophagus irregularis (strain DAOM 181602 / DAOM 197198 / MUCL 43194)</name>
    <name type="common">Arbuscular mycorrhizal fungus</name>
    <name type="synonym">Glomus intraradices</name>
    <dbReference type="NCBI Taxonomy" id="747089"/>
    <lineage>
        <taxon>Eukaryota</taxon>
        <taxon>Fungi</taxon>
        <taxon>Fungi incertae sedis</taxon>
        <taxon>Mucoromycota</taxon>
        <taxon>Glomeromycotina</taxon>
        <taxon>Glomeromycetes</taxon>
        <taxon>Glomerales</taxon>
        <taxon>Glomeraceae</taxon>
        <taxon>Rhizophagus</taxon>
    </lineage>
</organism>
<evidence type="ECO:0000256" key="1">
    <source>
        <dbReference type="SAM" id="MobiDB-lite"/>
    </source>
</evidence>
<accession>U9SJF2</accession>
<dbReference type="EMBL" id="KI300764">
    <property type="protein sequence ID" value="ERZ96033.1"/>
    <property type="molecule type" value="Genomic_DNA"/>
</dbReference>
<evidence type="ECO:0000313" key="2">
    <source>
        <dbReference type="EMBL" id="ERZ96033.1"/>
    </source>
</evidence>
<feature type="region of interest" description="Disordered" evidence="1">
    <location>
        <begin position="110"/>
        <end position="133"/>
    </location>
</feature>
<proteinExistence type="predicted"/>
<dbReference type="VEuPathDB" id="FungiDB:RhiirFUN_002224"/>
<protein>
    <submittedName>
        <fullName evidence="2">Uncharacterized protein</fullName>
    </submittedName>
</protein>
<name>U9SJF2_RHIID</name>
<dbReference type="AlphaFoldDB" id="U9SJF2"/>
<gene>
    <name evidence="2" type="ORF">GLOINDRAFT_13019</name>
</gene>
<sequence length="216" mass="24975">MSESSGRTESEGLGRSVSMVVDTFVDESVRRNIAVSIHITLVDRDSLGELEYKLKSNKRLDWVVWTAEYDGIMNKTLHDYDLEMFEKARNTRAAKTRRIKGIYPHTHYPLTNQRLRPKPSSHPYTKYDTPPSLSKHHRLNRLHLIKSILTSLSSSCSSYARAFELVDILCEPRKEITGDRYTIQYVTSQVKNGPYWTNFINMNGLLRFQMVEASKS</sequence>
<dbReference type="HOGENOM" id="CLU_1278236_0_0_1"/>